<protein>
    <submittedName>
        <fullName evidence="2">Uncharacterized protein</fullName>
    </submittedName>
</protein>
<comment type="caution">
    <text evidence="2">The sequence shown here is derived from an EMBL/GenBank/DDBJ whole genome shotgun (WGS) entry which is preliminary data.</text>
</comment>
<name>A0A6G1CXQ5_9ORYZ</name>
<evidence type="ECO:0000256" key="1">
    <source>
        <dbReference type="SAM" id="MobiDB-lite"/>
    </source>
</evidence>
<evidence type="ECO:0000313" key="2">
    <source>
        <dbReference type="EMBL" id="KAF0904303.1"/>
    </source>
</evidence>
<evidence type="ECO:0000313" key="3">
    <source>
        <dbReference type="Proteomes" id="UP000479710"/>
    </source>
</evidence>
<gene>
    <name evidence="2" type="ORF">E2562_033272</name>
</gene>
<feature type="region of interest" description="Disordered" evidence="1">
    <location>
        <begin position="1"/>
        <end position="27"/>
    </location>
</feature>
<organism evidence="2 3">
    <name type="scientific">Oryza meyeriana var. granulata</name>
    <dbReference type="NCBI Taxonomy" id="110450"/>
    <lineage>
        <taxon>Eukaryota</taxon>
        <taxon>Viridiplantae</taxon>
        <taxon>Streptophyta</taxon>
        <taxon>Embryophyta</taxon>
        <taxon>Tracheophyta</taxon>
        <taxon>Spermatophyta</taxon>
        <taxon>Magnoliopsida</taxon>
        <taxon>Liliopsida</taxon>
        <taxon>Poales</taxon>
        <taxon>Poaceae</taxon>
        <taxon>BOP clade</taxon>
        <taxon>Oryzoideae</taxon>
        <taxon>Oryzeae</taxon>
        <taxon>Oryzinae</taxon>
        <taxon>Oryza</taxon>
        <taxon>Oryza meyeriana</taxon>
    </lineage>
</organism>
<dbReference type="Proteomes" id="UP000479710">
    <property type="component" value="Unassembled WGS sequence"/>
</dbReference>
<proteinExistence type="predicted"/>
<keyword evidence="3" id="KW-1185">Reference proteome</keyword>
<sequence length="69" mass="7340">MDLTHARFSPFTGWPGCSHASTVDHTSSAMASDAGANIARMSVKFLVDIGRDSATSRRKKGPRAEAGMM</sequence>
<dbReference type="EMBL" id="SPHZ02000008">
    <property type="protein sequence ID" value="KAF0904303.1"/>
    <property type="molecule type" value="Genomic_DNA"/>
</dbReference>
<reference evidence="2 3" key="1">
    <citation type="submission" date="2019-11" db="EMBL/GenBank/DDBJ databases">
        <title>Whole genome sequence of Oryza granulata.</title>
        <authorList>
            <person name="Li W."/>
        </authorList>
    </citation>
    <scope>NUCLEOTIDE SEQUENCE [LARGE SCALE GENOMIC DNA]</scope>
    <source>
        <strain evidence="3">cv. Menghai</strain>
        <tissue evidence="2">Leaf</tissue>
    </source>
</reference>
<dbReference type="AlphaFoldDB" id="A0A6G1CXQ5"/>
<accession>A0A6G1CXQ5</accession>